<feature type="region of interest" description="Disordered" evidence="1">
    <location>
        <begin position="28"/>
        <end position="48"/>
    </location>
</feature>
<protein>
    <submittedName>
        <fullName evidence="2">Uncharacterized protein</fullName>
    </submittedName>
</protein>
<evidence type="ECO:0000313" key="3">
    <source>
        <dbReference type="Proteomes" id="UP000699042"/>
    </source>
</evidence>
<name>A0A9P7R9L7_9PEZI</name>
<dbReference type="Proteomes" id="UP000699042">
    <property type="component" value="Unassembled WGS sequence"/>
</dbReference>
<gene>
    <name evidence="2" type="ORF">JMJ77_000064</name>
</gene>
<evidence type="ECO:0000256" key="1">
    <source>
        <dbReference type="SAM" id="MobiDB-lite"/>
    </source>
</evidence>
<reference evidence="2" key="1">
    <citation type="submission" date="2021-05" db="EMBL/GenBank/DDBJ databases">
        <title>Comparative genomics of three Colletotrichum scovillei strains and genetic complementation revealed genes involved fungal growth and virulence on chili pepper.</title>
        <authorList>
            <person name="Hsieh D.-K."/>
            <person name="Chuang S.-C."/>
            <person name="Chen C.-Y."/>
            <person name="Chao Y.-T."/>
            <person name="Lu M.-Y.J."/>
            <person name="Lee M.-H."/>
            <person name="Shih M.-C."/>
        </authorList>
    </citation>
    <scope>NUCLEOTIDE SEQUENCE</scope>
    <source>
        <strain evidence="2">Coll-153</strain>
    </source>
</reference>
<dbReference type="AlphaFoldDB" id="A0A9P7R9L7"/>
<sequence>MEFQDIKCEPTVNTSVGKVFAFHRSRSVGRGGPSGKLLRCSKISQSQR</sequence>
<dbReference type="EMBL" id="JAESDN010000003">
    <property type="protein sequence ID" value="KAG7052970.1"/>
    <property type="molecule type" value="Genomic_DNA"/>
</dbReference>
<evidence type="ECO:0000313" key="2">
    <source>
        <dbReference type="EMBL" id="KAG7052970.1"/>
    </source>
</evidence>
<keyword evidence="3" id="KW-1185">Reference proteome</keyword>
<organism evidence="2 3">
    <name type="scientific">Colletotrichum scovillei</name>
    <dbReference type="NCBI Taxonomy" id="1209932"/>
    <lineage>
        <taxon>Eukaryota</taxon>
        <taxon>Fungi</taxon>
        <taxon>Dikarya</taxon>
        <taxon>Ascomycota</taxon>
        <taxon>Pezizomycotina</taxon>
        <taxon>Sordariomycetes</taxon>
        <taxon>Hypocreomycetidae</taxon>
        <taxon>Glomerellales</taxon>
        <taxon>Glomerellaceae</taxon>
        <taxon>Colletotrichum</taxon>
        <taxon>Colletotrichum acutatum species complex</taxon>
    </lineage>
</organism>
<accession>A0A9P7R9L7</accession>
<proteinExistence type="predicted"/>
<comment type="caution">
    <text evidence="2">The sequence shown here is derived from an EMBL/GenBank/DDBJ whole genome shotgun (WGS) entry which is preliminary data.</text>
</comment>